<dbReference type="PANTHER" id="PTHR33446:SF14">
    <property type="entry name" value="PROTEIN TONB"/>
    <property type="match status" value="1"/>
</dbReference>
<organism evidence="12">
    <name type="scientific">Thermodesulfobium narugense</name>
    <dbReference type="NCBI Taxonomy" id="184064"/>
    <lineage>
        <taxon>Bacteria</taxon>
        <taxon>Pseudomonadati</taxon>
        <taxon>Thermodesulfobiota</taxon>
        <taxon>Thermodesulfobiia</taxon>
        <taxon>Thermodesulfobiales</taxon>
        <taxon>Thermodesulfobiaceae</taxon>
        <taxon>Thermodesulfobium</taxon>
    </lineage>
</organism>
<feature type="region of interest" description="Disordered" evidence="10">
    <location>
        <begin position="50"/>
        <end position="81"/>
    </location>
</feature>
<dbReference type="Gene3D" id="3.30.1150.10">
    <property type="match status" value="1"/>
</dbReference>
<evidence type="ECO:0000259" key="11">
    <source>
        <dbReference type="PROSITE" id="PS52015"/>
    </source>
</evidence>
<evidence type="ECO:0000256" key="6">
    <source>
        <dbReference type="ARBA" id="ARBA00022692"/>
    </source>
</evidence>
<evidence type="ECO:0000256" key="5">
    <source>
        <dbReference type="ARBA" id="ARBA00022519"/>
    </source>
</evidence>
<evidence type="ECO:0000256" key="8">
    <source>
        <dbReference type="ARBA" id="ARBA00022989"/>
    </source>
</evidence>
<reference evidence="12" key="1">
    <citation type="journal article" date="2020" name="mSystems">
        <title>Genome- and Community-Level Interaction Insights into Carbon Utilization and Element Cycling Functions of Hydrothermarchaeota in Hydrothermal Sediment.</title>
        <authorList>
            <person name="Zhou Z."/>
            <person name="Liu Y."/>
            <person name="Xu W."/>
            <person name="Pan J."/>
            <person name="Luo Z.H."/>
            <person name="Li M."/>
        </authorList>
    </citation>
    <scope>NUCLEOTIDE SEQUENCE [LARGE SCALE GENOMIC DNA]</scope>
    <source>
        <strain evidence="12">SpSt-1019</strain>
    </source>
</reference>
<dbReference type="SUPFAM" id="SSF74653">
    <property type="entry name" value="TolA/TonB C-terminal domain"/>
    <property type="match status" value="1"/>
</dbReference>
<dbReference type="GO" id="GO:0055085">
    <property type="term" value="P:transmembrane transport"/>
    <property type="evidence" value="ECO:0007669"/>
    <property type="project" value="InterPro"/>
</dbReference>
<comment type="caution">
    <text evidence="12">The sequence shown here is derived from an EMBL/GenBank/DDBJ whole genome shotgun (WGS) entry which is preliminary data.</text>
</comment>
<keyword evidence="7" id="KW-0653">Protein transport</keyword>
<feature type="compositionally biased region" description="Basic and acidic residues" evidence="10">
    <location>
        <begin position="50"/>
        <end position="60"/>
    </location>
</feature>
<feature type="compositionally biased region" description="Polar residues" evidence="10">
    <location>
        <begin position="94"/>
        <end position="108"/>
    </location>
</feature>
<keyword evidence="9" id="KW-0472">Membrane</keyword>
<feature type="domain" description="TonB C-terminal" evidence="11">
    <location>
        <begin position="135"/>
        <end position="225"/>
    </location>
</feature>
<evidence type="ECO:0000256" key="1">
    <source>
        <dbReference type="ARBA" id="ARBA00004383"/>
    </source>
</evidence>
<accession>A0A7C5KC44</accession>
<keyword evidence="5" id="KW-0997">Cell inner membrane</keyword>
<dbReference type="InterPro" id="IPR006260">
    <property type="entry name" value="TonB/TolA_C"/>
</dbReference>
<protein>
    <submittedName>
        <fullName evidence="12">Energy transducer TonB</fullName>
    </submittedName>
</protein>
<evidence type="ECO:0000256" key="10">
    <source>
        <dbReference type="SAM" id="MobiDB-lite"/>
    </source>
</evidence>
<dbReference type="InterPro" id="IPR003538">
    <property type="entry name" value="TonB"/>
</dbReference>
<evidence type="ECO:0000256" key="9">
    <source>
        <dbReference type="ARBA" id="ARBA00023136"/>
    </source>
</evidence>
<dbReference type="InterPro" id="IPR051045">
    <property type="entry name" value="TonB-dependent_transducer"/>
</dbReference>
<dbReference type="GO" id="GO:0015031">
    <property type="term" value="P:protein transport"/>
    <property type="evidence" value="ECO:0007669"/>
    <property type="project" value="UniProtKB-KW"/>
</dbReference>
<dbReference type="GO" id="GO:0030288">
    <property type="term" value="C:outer membrane-bounded periplasmic space"/>
    <property type="evidence" value="ECO:0007669"/>
    <property type="project" value="InterPro"/>
</dbReference>
<proteinExistence type="inferred from homology"/>
<feature type="region of interest" description="Disordered" evidence="10">
    <location>
        <begin position="94"/>
        <end position="122"/>
    </location>
</feature>
<dbReference type="PRINTS" id="PR01374">
    <property type="entry name" value="TONBPROTEIN"/>
</dbReference>
<evidence type="ECO:0000256" key="2">
    <source>
        <dbReference type="ARBA" id="ARBA00006555"/>
    </source>
</evidence>
<sequence length="225" mass="24907">MSRRFSLSFLVSIVFHSILFGAVFLLGATNVIKSEPIFIMSLNSLQENQKLDKKMSDDNSSKTSKKNIQEQTPDSSPIQTQTISTTNLSLTQATPVNISNQVNTNDSLNSERKDNGKDGAVQRINNNSIYSKSFGSSDGPKFIKRIIPEYPAREKRLGIEGKVVLELVIDEDGHLISVRVLSSTNENFAQAAIKAVRESTFRAAVENGVFVKSRAILPIRFVLED</sequence>
<keyword evidence="3" id="KW-0813">Transport</keyword>
<keyword evidence="8" id="KW-1133">Transmembrane helix</keyword>
<dbReference type="GO" id="GO:0015891">
    <property type="term" value="P:siderophore transport"/>
    <property type="evidence" value="ECO:0007669"/>
    <property type="project" value="InterPro"/>
</dbReference>
<evidence type="ECO:0000256" key="7">
    <source>
        <dbReference type="ARBA" id="ARBA00022927"/>
    </source>
</evidence>
<evidence type="ECO:0000256" key="3">
    <source>
        <dbReference type="ARBA" id="ARBA00022448"/>
    </source>
</evidence>
<dbReference type="PANTHER" id="PTHR33446">
    <property type="entry name" value="PROTEIN TONB-RELATED"/>
    <property type="match status" value="1"/>
</dbReference>
<dbReference type="GO" id="GO:0031992">
    <property type="term" value="F:energy transducer activity"/>
    <property type="evidence" value="ECO:0007669"/>
    <property type="project" value="InterPro"/>
</dbReference>
<gene>
    <name evidence="12" type="ORF">ENL70_06795</name>
</gene>
<dbReference type="AlphaFoldDB" id="A0A7C5KC44"/>
<dbReference type="EMBL" id="DRUY01000230">
    <property type="protein sequence ID" value="HHI66236.1"/>
    <property type="molecule type" value="Genomic_DNA"/>
</dbReference>
<keyword evidence="6" id="KW-0812">Transmembrane</keyword>
<dbReference type="InterPro" id="IPR037682">
    <property type="entry name" value="TonB_C"/>
</dbReference>
<comment type="similarity">
    <text evidence="2">Belongs to the TonB family.</text>
</comment>
<evidence type="ECO:0000256" key="4">
    <source>
        <dbReference type="ARBA" id="ARBA00022475"/>
    </source>
</evidence>
<comment type="subcellular location">
    <subcellularLocation>
        <location evidence="1">Cell inner membrane</location>
        <topology evidence="1">Single-pass membrane protein</topology>
        <orientation evidence="1">Periplasmic side</orientation>
    </subcellularLocation>
</comment>
<dbReference type="Pfam" id="PF03544">
    <property type="entry name" value="TonB_C"/>
    <property type="match status" value="1"/>
</dbReference>
<dbReference type="PROSITE" id="PS52015">
    <property type="entry name" value="TONB_CTD"/>
    <property type="match status" value="1"/>
</dbReference>
<keyword evidence="4" id="KW-1003">Cell membrane</keyword>
<dbReference type="GO" id="GO:0005886">
    <property type="term" value="C:plasma membrane"/>
    <property type="evidence" value="ECO:0007669"/>
    <property type="project" value="UniProtKB-SubCell"/>
</dbReference>
<evidence type="ECO:0000313" key="12">
    <source>
        <dbReference type="EMBL" id="HHI66236.1"/>
    </source>
</evidence>
<name>A0A7C5KC44_9BACT</name>
<dbReference type="NCBIfam" id="TIGR01352">
    <property type="entry name" value="tonB_Cterm"/>
    <property type="match status" value="1"/>
</dbReference>